<evidence type="ECO:0000313" key="3">
    <source>
        <dbReference type="Proteomes" id="UP001295794"/>
    </source>
</evidence>
<dbReference type="AlphaFoldDB" id="A0AAD2HUL8"/>
<name>A0AAD2HUL8_9AGAR</name>
<feature type="non-terminal residue" evidence="2">
    <location>
        <position position="86"/>
    </location>
</feature>
<organism evidence="2 3">
    <name type="scientific">Mycena citricolor</name>
    <dbReference type="NCBI Taxonomy" id="2018698"/>
    <lineage>
        <taxon>Eukaryota</taxon>
        <taxon>Fungi</taxon>
        <taxon>Dikarya</taxon>
        <taxon>Basidiomycota</taxon>
        <taxon>Agaricomycotina</taxon>
        <taxon>Agaricomycetes</taxon>
        <taxon>Agaricomycetidae</taxon>
        <taxon>Agaricales</taxon>
        <taxon>Marasmiineae</taxon>
        <taxon>Mycenaceae</taxon>
        <taxon>Mycena</taxon>
    </lineage>
</organism>
<reference evidence="2" key="1">
    <citation type="submission" date="2023-11" db="EMBL/GenBank/DDBJ databases">
        <authorList>
            <person name="De Vega J J."/>
            <person name="De Vega J J."/>
        </authorList>
    </citation>
    <scope>NUCLEOTIDE SEQUENCE</scope>
</reference>
<keyword evidence="3" id="KW-1185">Reference proteome</keyword>
<evidence type="ECO:0000256" key="1">
    <source>
        <dbReference type="SAM" id="MobiDB-lite"/>
    </source>
</evidence>
<comment type="caution">
    <text evidence="2">The sequence shown here is derived from an EMBL/GenBank/DDBJ whole genome shotgun (WGS) entry which is preliminary data.</text>
</comment>
<feature type="region of interest" description="Disordered" evidence="1">
    <location>
        <begin position="1"/>
        <end position="50"/>
    </location>
</feature>
<dbReference type="EMBL" id="CAVNYO010000448">
    <property type="protein sequence ID" value="CAK5282180.1"/>
    <property type="molecule type" value="Genomic_DNA"/>
</dbReference>
<protein>
    <submittedName>
        <fullName evidence="2">Uncharacterized protein</fullName>
    </submittedName>
</protein>
<feature type="compositionally biased region" description="Low complexity" evidence="1">
    <location>
        <begin position="29"/>
        <end position="39"/>
    </location>
</feature>
<accession>A0AAD2HUL8</accession>
<dbReference type="Proteomes" id="UP001295794">
    <property type="component" value="Unassembled WGS sequence"/>
</dbReference>
<proteinExistence type="predicted"/>
<evidence type="ECO:0000313" key="2">
    <source>
        <dbReference type="EMBL" id="CAK5282180.1"/>
    </source>
</evidence>
<gene>
    <name evidence="2" type="ORF">MYCIT1_LOCUS33712</name>
</gene>
<sequence>MIAQRPRQSCRHPSKLSVTSDRNPPLEESLPASLRSPRSPQTPQTALDSGVPPFYQRLLRIRRSHHKLCFMQLTTSFHVTFSISGN</sequence>